<dbReference type="GeneID" id="105272719"/>
<accession>A0A9R1U9G8</accession>
<gene>
    <name evidence="2" type="primary">LOC105272719</name>
</gene>
<name>A0A9R1U9G8_9HYME</name>
<organism evidence="1 2">
    <name type="scientific">Fopius arisanus</name>
    <dbReference type="NCBI Taxonomy" id="64838"/>
    <lineage>
        <taxon>Eukaryota</taxon>
        <taxon>Metazoa</taxon>
        <taxon>Ecdysozoa</taxon>
        <taxon>Arthropoda</taxon>
        <taxon>Hexapoda</taxon>
        <taxon>Insecta</taxon>
        <taxon>Pterygota</taxon>
        <taxon>Neoptera</taxon>
        <taxon>Endopterygota</taxon>
        <taxon>Hymenoptera</taxon>
        <taxon>Apocrita</taxon>
        <taxon>Ichneumonoidea</taxon>
        <taxon>Braconidae</taxon>
        <taxon>Opiinae</taxon>
        <taxon>Fopius</taxon>
    </lineage>
</organism>
<dbReference type="AlphaFoldDB" id="A0A9R1U9G8"/>
<protein>
    <recommendedName>
        <fullName evidence="3">RING-type domain-containing protein</fullName>
    </recommendedName>
</protein>
<proteinExistence type="predicted"/>
<dbReference type="KEGG" id="fas:105272719"/>
<dbReference type="InterPro" id="IPR013083">
    <property type="entry name" value="Znf_RING/FYVE/PHD"/>
</dbReference>
<dbReference type="Proteomes" id="UP000694866">
    <property type="component" value="Unplaced"/>
</dbReference>
<reference evidence="2" key="1">
    <citation type="submission" date="2025-08" db="UniProtKB">
        <authorList>
            <consortium name="RefSeq"/>
        </authorList>
    </citation>
    <scope>IDENTIFICATION</scope>
    <source>
        <strain evidence="2">USDA-PBARC FA_bdor</strain>
        <tissue evidence="2">Whole organism</tissue>
    </source>
</reference>
<evidence type="ECO:0000313" key="2">
    <source>
        <dbReference type="RefSeq" id="XP_011313244.1"/>
    </source>
</evidence>
<sequence>MITTGHNIDEPVMGLNIEEIRIEGAVLDDLWIPPIIREFAQGEDITIDVLENIDQSRCRYCGHSIVDMISLPCRHWFACQNCVQRCVNAAETHQLNLICHTCETQIVVIKMMQIS</sequence>
<dbReference type="Gene3D" id="3.30.40.10">
    <property type="entry name" value="Zinc/RING finger domain, C3HC4 (zinc finger)"/>
    <property type="match status" value="1"/>
</dbReference>
<dbReference type="RefSeq" id="XP_011313244.1">
    <property type="nucleotide sequence ID" value="XM_011314942.1"/>
</dbReference>
<dbReference type="SUPFAM" id="SSF57850">
    <property type="entry name" value="RING/U-box"/>
    <property type="match status" value="1"/>
</dbReference>
<evidence type="ECO:0008006" key="3">
    <source>
        <dbReference type="Google" id="ProtNLM"/>
    </source>
</evidence>
<keyword evidence="1" id="KW-1185">Reference proteome</keyword>
<evidence type="ECO:0000313" key="1">
    <source>
        <dbReference type="Proteomes" id="UP000694866"/>
    </source>
</evidence>